<dbReference type="RefSeq" id="WP_106524081.1">
    <property type="nucleotide sequence ID" value="NZ_PYGD01000007.1"/>
</dbReference>
<proteinExistence type="predicted"/>
<sequence length="758" mass="82637">MKNYLFQFAFLLLNSYLSFGQGENNICAYGFESNNGINFGSGAPGVTTLPYVPYNQSGWASVVCDPSGQLRFFVRLKYNFSGDPEFYVFDHLGTPIAGSDLMTDAGMLDNSMPVVIPRPGNPDQYYIFHSQDYGLFYSLLDMSLNSGAGAIVAAEKNIQIADFGSVYTRLISPVKACDGAWLVIRSQIANEYYSYHITTAGIDTHKVISSIGNFPEPDYNSYGSLKASPDGTMLATTNWAGVELYSFEQCSGILKNAVVIESSGNPPMFPGAGAVLPSYSYFTGVGFSPDNGKLYITRNSHTNFMVDPGELYQFDLNLPSTAAIIASRTLILTNYPSLFENINWMCDVIVQNPLGEIKRGPDGKMYVDNGSYTCLDTASVPAGFNPGPAFHSIDFPNLAGSACSPFRNRIKTPVTYPFFVSGDGGVSLLQNEIVTPGISPDTITGSSIIVSACFVDSIELHADTSGRCLTWNDGSTGYKRMVYFPGKYYASFIKDCSFITDTFLVSFSGLPTIQVVSNSCEGKPSGRIAIASEGDFTALWIGPDSDTVKVSNNFNVDTVNGLRKGAYTVYILTATGCDTVLTATVGQYPAPIITTSPADTMIRYGDSVQLFVSGALFYTWTPSGLLDSAISATPFARPIEPTNFYVLGLDENGCIDTGMVRIRIDYTMPDFVPNAFSPNGDGLNDEFIISNLTFQKIKQFSVFNRYGQLVFSTTDPKKGWNGTFNAKPSDPGTYYYLIQLEYPDKNEKTYKGDVLLIR</sequence>
<gene>
    <name evidence="2" type="ORF">B0I18_107226</name>
</gene>
<keyword evidence="1" id="KW-0732">Signal</keyword>
<dbReference type="Pfam" id="PF13585">
    <property type="entry name" value="CHU_C"/>
    <property type="match status" value="1"/>
</dbReference>
<dbReference type="OrthoDB" id="1652165at2"/>
<evidence type="ECO:0000313" key="3">
    <source>
        <dbReference type="Proteomes" id="UP000240572"/>
    </source>
</evidence>
<keyword evidence="3" id="KW-1185">Reference proteome</keyword>
<dbReference type="SUPFAM" id="SSF82171">
    <property type="entry name" value="DPP6 N-terminal domain-like"/>
    <property type="match status" value="1"/>
</dbReference>
<dbReference type="InterPro" id="IPR026341">
    <property type="entry name" value="T9SS_type_B"/>
</dbReference>
<feature type="chain" id="PRO_5015177013" evidence="1">
    <location>
        <begin position="21"/>
        <end position="758"/>
    </location>
</feature>
<dbReference type="Proteomes" id="UP000240572">
    <property type="component" value="Unassembled WGS sequence"/>
</dbReference>
<reference evidence="2 3" key="1">
    <citation type="submission" date="2018-03" db="EMBL/GenBank/DDBJ databases">
        <title>Genomic Encyclopedia of Type Strains, Phase III (KMG-III): the genomes of soil and plant-associated and newly described type strains.</title>
        <authorList>
            <person name="Whitman W."/>
        </authorList>
    </citation>
    <scope>NUCLEOTIDE SEQUENCE [LARGE SCALE GENOMIC DNA]</scope>
    <source>
        <strain evidence="2 3">CGMCC 1.12700</strain>
    </source>
</reference>
<feature type="signal peptide" evidence="1">
    <location>
        <begin position="1"/>
        <end position="20"/>
    </location>
</feature>
<evidence type="ECO:0000313" key="2">
    <source>
        <dbReference type="EMBL" id="PSK90814.1"/>
    </source>
</evidence>
<accession>A0A2P8D0R9</accession>
<comment type="caution">
    <text evidence="2">The sequence shown here is derived from an EMBL/GenBank/DDBJ whole genome shotgun (WGS) entry which is preliminary data.</text>
</comment>
<dbReference type="NCBIfam" id="TIGR04131">
    <property type="entry name" value="Bac_Flav_CTERM"/>
    <property type="match status" value="1"/>
</dbReference>
<name>A0A2P8D0R9_9BACT</name>
<evidence type="ECO:0000256" key="1">
    <source>
        <dbReference type="SAM" id="SignalP"/>
    </source>
</evidence>
<dbReference type="AlphaFoldDB" id="A0A2P8D0R9"/>
<dbReference type="EMBL" id="PYGD01000007">
    <property type="protein sequence ID" value="PSK90814.1"/>
    <property type="molecule type" value="Genomic_DNA"/>
</dbReference>
<protein>
    <submittedName>
        <fullName evidence="2">Gliding motility-associated-like protein</fullName>
    </submittedName>
</protein>
<organism evidence="2 3">
    <name type="scientific">Taibaiella chishuiensis</name>
    <dbReference type="NCBI Taxonomy" id="1434707"/>
    <lineage>
        <taxon>Bacteria</taxon>
        <taxon>Pseudomonadati</taxon>
        <taxon>Bacteroidota</taxon>
        <taxon>Chitinophagia</taxon>
        <taxon>Chitinophagales</taxon>
        <taxon>Chitinophagaceae</taxon>
        <taxon>Taibaiella</taxon>
    </lineage>
</organism>